<feature type="region of interest" description="Disordered" evidence="2">
    <location>
        <begin position="254"/>
        <end position="305"/>
    </location>
</feature>
<dbReference type="Proteomes" id="UP000073492">
    <property type="component" value="Unassembled WGS sequence"/>
</dbReference>
<evidence type="ECO:0000256" key="2">
    <source>
        <dbReference type="SAM" id="MobiDB-lite"/>
    </source>
</evidence>
<evidence type="ECO:0000313" key="4">
    <source>
        <dbReference type="Proteomes" id="UP000073492"/>
    </source>
</evidence>
<dbReference type="AlphaFoldDB" id="A0A139IEV1"/>
<comment type="caution">
    <text evidence="3">The sequence shown here is derived from an EMBL/GenBank/DDBJ whole genome shotgun (WGS) entry which is preliminary data.</text>
</comment>
<proteinExistence type="predicted"/>
<feature type="compositionally biased region" description="Polar residues" evidence="2">
    <location>
        <begin position="269"/>
        <end position="282"/>
    </location>
</feature>
<evidence type="ECO:0000256" key="1">
    <source>
        <dbReference type="SAM" id="Coils"/>
    </source>
</evidence>
<keyword evidence="1" id="KW-0175">Coiled coil</keyword>
<feature type="coiled-coil region" evidence="1">
    <location>
        <begin position="1"/>
        <end position="28"/>
    </location>
</feature>
<protein>
    <submittedName>
        <fullName evidence="3">Uncharacterized protein</fullName>
    </submittedName>
</protein>
<name>A0A139IEV1_9PEZI</name>
<reference evidence="3 4" key="1">
    <citation type="submission" date="2015-07" db="EMBL/GenBank/DDBJ databases">
        <title>Comparative genomics of the Sigatoka disease complex on banana suggests a link between parallel evolutionary changes in Pseudocercospora fijiensis and Pseudocercospora eumusae and increased virulence on the banana host.</title>
        <authorList>
            <person name="Chang T.-C."/>
            <person name="Salvucci A."/>
            <person name="Crous P.W."/>
            <person name="Stergiopoulos I."/>
        </authorList>
    </citation>
    <scope>NUCLEOTIDE SEQUENCE [LARGE SCALE GENOMIC DNA]</scope>
    <source>
        <strain evidence="3 4">CBS 116634</strain>
    </source>
</reference>
<gene>
    <name evidence="3" type="ORF">AC579_2587</name>
</gene>
<sequence>MVKINNSARELRRRVDALVDRYGRLETQYAAMPLRNRRYLCVGSSYESFCAAMIFEAGLSRYCREEDESLDILGALPTHSEHFQHELLPVALTWFADLAAFYKRAHDEERSLTTYILGQEQIVLAGLEWKCEQASKLLTHLTEQSSPVSGATVPSRSMETFATACAAIAQGMSVDTAMAAGEFDTDRYKYDNDEFMATEGVRQWFPIDVNMPAWPSADQKPDFAVWRQGNAATAQQQFPPGSSFSSPRVFDFSNASQSSGTKASGIWSERTSGLSDSQQGVKNSGGWWNKNPNKDAAVNSMPPPPPPALKVDSKARLTEYDARWKSLAPHDREFPYPNSTLSMSGFQNRQALPYHQQKIALWSLPTIIGVMTKRFFTNAFDIRTTLVTFPNDLGKVDYALQKSNTTSTVAALRKTLKMESVKWHPDRLNRRSGNPGVLDQSIGDAPSNVAIRSAVQELIEECDKFVNGGNEWRPDEKKKDDRA</sequence>
<organism evidence="3 4">
    <name type="scientific">Pseudocercospora musae</name>
    <dbReference type="NCBI Taxonomy" id="113226"/>
    <lineage>
        <taxon>Eukaryota</taxon>
        <taxon>Fungi</taxon>
        <taxon>Dikarya</taxon>
        <taxon>Ascomycota</taxon>
        <taxon>Pezizomycotina</taxon>
        <taxon>Dothideomycetes</taxon>
        <taxon>Dothideomycetidae</taxon>
        <taxon>Mycosphaerellales</taxon>
        <taxon>Mycosphaerellaceae</taxon>
        <taxon>Pseudocercospora</taxon>
    </lineage>
</organism>
<evidence type="ECO:0000313" key="3">
    <source>
        <dbReference type="EMBL" id="KXT13199.1"/>
    </source>
</evidence>
<dbReference type="EMBL" id="LFZO01000125">
    <property type="protein sequence ID" value="KXT13199.1"/>
    <property type="molecule type" value="Genomic_DNA"/>
</dbReference>
<accession>A0A139IEV1</accession>
<dbReference type="OrthoDB" id="3649009at2759"/>
<keyword evidence="4" id="KW-1185">Reference proteome</keyword>